<gene>
    <name evidence="5" type="primary">WIF1</name>
    <name evidence="5" type="ORF">TR115563</name>
</gene>
<feature type="domain" description="WIF" evidence="4">
    <location>
        <begin position="76"/>
        <end position="212"/>
    </location>
</feature>
<evidence type="ECO:0000259" key="4">
    <source>
        <dbReference type="PROSITE" id="PS50814"/>
    </source>
</evidence>
<proteinExistence type="predicted"/>
<dbReference type="EMBL" id="GEEE01015292">
    <property type="protein sequence ID" value="JAP47933.1"/>
    <property type="molecule type" value="Transcribed_RNA"/>
</dbReference>
<dbReference type="Pfam" id="PF02019">
    <property type="entry name" value="WIF"/>
    <property type="match status" value="1"/>
</dbReference>
<dbReference type="PROSITE" id="PS50814">
    <property type="entry name" value="WIF"/>
    <property type="match status" value="1"/>
</dbReference>
<dbReference type="SMART" id="SM00469">
    <property type="entry name" value="WIF"/>
    <property type="match status" value="1"/>
</dbReference>
<evidence type="ECO:0000256" key="2">
    <source>
        <dbReference type="ARBA" id="ARBA00023180"/>
    </source>
</evidence>
<reference evidence="5" key="1">
    <citation type="submission" date="2016-01" db="EMBL/GenBank/DDBJ databases">
        <title>Reference transcriptome for the parasite Schistocephalus solidus: insights into the molecular evolution of parasitism.</title>
        <authorList>
            <person name="Hebert F.O."/>
            <person name="Grambauer S."/>
            <person name="Barber I."/>
            <person name="Landry C.R."/>
            <person name="Aubin-Horth N."/>
        </authorList>
    </citation>
    <scope>NUCLEOTIDE SEQUENCE</scope>
</reference>
<feature type="chain" id="PRO_5007050964" evidence="3">
    <location>
        <begin position="28"/>
        <end position="259"/>
    </location>
</feature>
<protein>
    <submittedName>
        <fullName evidence="5">Protein shifted</fullName>
    </submittedName>
</protein>
<evidence type="ECO:0000256" key="1">
    <source>
        <dbReference type="ARBA" id="ARBA00022729"/>
    </source>
</evidence>
<accession>A0A0X3P8F5</accession>
<name>A0A0X3P8F5_SCHSO</name>
<keyword evidence="2" id="KW-0325">Glycoprotein</keyword>
<keyword evidence="1 3" id="KW-0732">Signal</keyword>
<evidence type="ECO:0000256" key="3">
    <source>
        <dbReference type="SAM" id="SignalP"/>
    </source>
</evidence>
<dbReference type="AlphaFoldDB" id="A0A0X3P8F5"/>
<evidence type="ECO:0000313" key="5">
    <source>
        <dbReference type="EMBL" id="JAP47933.1"/>
    </source>
</evidence>
<dbReference type="InterPro" id="IPR038677">
    <property type="entry name" value="WIF_sf"/>
</dbReference>
<sequence length="259" mass="29985">MTWCRQLHHHPFSVPSFLLLLQVLVESWRLLVPSAIQSSHLGFPVASAQLSLWADRSLLMHIIESLPTKGKSLTHPRCPRRRPDLQKQIPPQLFLVLNGLLVPEVYEHILHGVHNPIPPQIEIIRVKWKAGLERLSYNISVTSLNRTLLHNPLLNVAFSGQIPAMESDVQITLACTGKLSGFASFELRLDIRREFEALRKIPHLEFVAQKYCLTYKQSKWFQIKCYCRAHCQQLAARGRLKMSRKKCNRQCRHYVRLHT</sequence>
<dbReference type="InterPro" id="IPR003306">
    <property type="entry name" value="WIF"/>
</dbReference>
<dbReference type="Gene3D" id="2.60.40.2170">
    <property type="entry name" value="Wnt, WIF domain"/>
    <property type="match status" value="1"/>
</dbReference>
<feature type="signal peptide" evidence="3">
    <location>
        <begin position="1"/>
        <end position="27"/>
    </location>
</feature>
<organism evidence="5">
    <name type="scientific">Schistocephalus solidus</name>
    <name type="common">Tapeworm</name>
    <dbReference type="NCBI Taxonomy" id="70667"/>
    <lineage>
        <taxon>Eukaryota</taxon>
        <taxon>Metazoa</taxon>
        <taxon>Spiralia</taxon>
        <taxon>Lophotrochozoa</taxon>
        <taxon>Platyhelminthes</taxon>
        <taxon>Cestoda</taxon>
        <taxon>Eucestoda</taxon>
        <taxon>Diphyllobothriidea</taxon>
        <taxon>Diphyllobothriidae</taxon>
        <taxon>Schistocephalus</taxon>
    </lineage>
</organism>